<comment type="catalytic activity">
    <reaction evidence="1 10">
        <text>S-ubiquitinyl-[E2 ubiquitin-conjugating enzyme]-L-cysteine + [acceptor protein]-L-lysine = [E2 ubiquitin-conjugating enzyme]-L-cysteine + N(6)-ubiquitinyl-[acceptor protein]-L-lysine.</text>
        <dbReference type="EC" id="2.3.2.27"/>
    </reaction>
</comment>
<accession>A0A8C4QGQ2</accession>
<evidence type="ECO:0000256" key="8">
    <source>
        <dbReference type="ARBA" id="ARBA00022833"/>
    </source>
</evidence>
<dbReference type="GeneTree" id="ENSGT00940000154837"/>
<dbReference type="InterPro" id="IPR018121">
    <property type="entry name" value="7-in-absentia-prot_TRAF-dom"/>
</dbReference>
<name>A0A8C4QGQ2_EPTBU</name>
<organism evidence="12 13">
    <name type="scientific">Eptatretus burgeri</name>
    <name type="common">Inshore hagfish</name>
    <dbReference type="NCBI Taxonomy" id="7764"/>
    <lineage>
        <taxon>Eukaryota</taxon>
        <taxon>Metazoa</taxon>
        <taxon>Chordata</taxon>
        <taxon>Craniata</taxon>
        <taxon>Vertebrata</taxon>
        <taxon>Cyclostomata</taxon>
        <taxon>Myxini</taxon>
        <taxon>Myxiniformes</taxon>
        <taxon>Myxinidae</taxon>
        <taxon>Eptatretinae</taxon>
        <taxon>Eptatretus</taxon>
    </lineage>
</organism>
<dbReference type="GO" id="GO:0008270">
    <property type="term" value="F:zinc ion binding"/>
    <property type="evidence" value="ECO:0007669"/>
    <property type="project" value="UniProtKB-KW"/>
</dbReference>
<dbReference type="GO" id="GO:0016567">
    <property type="term" value="P:protein ubiquitination"/>
    <property type="evidence" value="ECO:0007669"/>
    <property type="project" value="UniProtKB-UniPathway"/>
</dbReference>
<dbReference type="AlphaFoldDB" id="A0A8C4QGQ2"/>
<comment type="pathway">
    <text evidence="2 10">Protein modification; protein ubiquitination.</text>
</comment>
<dbReference type="FunFam" id="3.30.40.10:FF:000041">
    <property type="entry name" value="E3 ubiquitin-protein ligase SINAT3"/>
    <property type="match status" value="1"/>
</dbReference>
<evidence type="ECO:0000256" key="2">
    <source>
        <dbReference type="ARBA" id="ARBA00004906"/>
    </source>
</evidence>
<dbReference type="GO" id="GO:0030154">
    <property type="term" value="P:cell differentiation"/>
    <property type="evidence" value="ECO:0007669"/>
    <property type="project" value="UniProtKB-ARBA"/>
</dbReference>
<dbReference type="PANTHER" id="PTHR45877:SF7">
    <property type="entry name" value="E3 UBIQUITIN-PROTEIN LIGASE SIAH1"/>
    <property type="match status" value="1"/>
</dbReference>
<dbReference type="InterPro" id="IPR008974">
    <property type="entry name" value="TRAF-like"/>
</dbReference>
<keyword evidence="6 9" id="KW-0863">Zinc-finger</keyword>
<evidence type="ECO:0000256" key="4">
    <source>
        <dbReference type="ARBA" id="ARBA00022679"/>
    </source>
</evidence>
<dbReference type="EC" id="2.3.2.27" evidence="10"/>
<evidence type="ECO:0000259" key="11">
    <source>
        <dbReference type="PROSITE" id="PS51081"/>
    </source>
</evidence>
<keyword evidence="4" id="KW-0808">Transferase</keyword>
<dbReference type="GO" id="GO:0043161">
    <property type="term" value="P:proteasome-mediated ubiquitin-dependent protein catabolic process"/>
    <property type="evidence" value="ECO:0007669"/>
    <property type="project" value="TreeGrafter"/>
</dbReference>
<dbReference type="Gene3D" id="2.60.210.10">
    <property type="entry name" value="Apoptosis, Tumor Necrosis Factor Receptor Associated Protein 2, Chain A"/>
    <property type="match status" value="1"/>
</dbReference>
<dbReference type="PANTHER" id="PTHR45877">
    <property type="entry name" value="E3 UBIQUITIN-PROTEIN LIGASE SIAH2"/>
    <property type="match status" value="1"/>
</dbReference>
<comment type="similarity">
    <text evidence="3 10">Belongs to the SINA (Seven in absentia) family.</text>
</comment>
<evidence type="ECO:0000256" key="7">
    <source>
        <dbReference type="ARBA" id="ARBA00022786"/>
    </source>
</evidence>
<protein>
    <recommendedName>
        <fullName evidence="10">E3 ubiquitin-protein ligase</fullName>
        <ecNumber evidence="10">2.3.2.27</ecNumber>
    </recommendedName>
</protein>
<comment type="function">
    <text evidence="10">E3 ubiquitin-protein ligase that mediates ubiquitination and subsequent proteasomal degradation of target proteins. E3 ubiquitin ligases accept ubiquitin from an E2 ubiquitin-conjugating enzyme in the form of a thioester and then directly transfers the ubiquitin to targeted substrates.</text>
</comment>
<dbReference type="OMA" id="NHETVCD"/>
<sequence>MRMSGLHGLGVSNGVSRSLPAQRFHRGWNMSRMNTQYLLPPIIKCMYGHMVCITCRSKFTCCAICWGPMSGDRNLSREKLAEVVRFPCRYAFSGCQMRMLYTDKPDHEDLCEFHPYPCPCPSSSCRWQGRLEAMVPHLQDEHKFITELEEEETRIVVEKIELGDAQDWVRMQFCFGFHFLLVLTKQGESNGRDQLFAIVILIGTRKQAEHFTYHVKLVGHRRRLTWDATPSPIQEGIDTAILNKNCFAINLSTARLFAENGNLTVHVTLQCCLLHPCDY</sequence>
<proteinExistence type="inferred from homology"/>
<keyword evidence="5 10" id="KW-0479">Metal-binding</keyword>
<keyword evidence="8 10" id="KW-0862">Zinc</keyword>
<dbReference type="Pfam" id="PF21361">
    <property type="entry name" value="Sina_ZnF"/>
    <property type="match status" value="1"/>
</dbReference>
<dbReference type="SUPFAM" id="SSF49599">
    <property type="entry name" value="TRAF domain-like"/>
    <property type="match status" value="1"/>
</dbReference>
<dbReference type="UniPathway" id="UPA00143"/>
<evidence type="ECO:0000256" key="10">
    <source>
        <dbReference type="RuleBase" id="RU201113"/>
    </source>
</evidence>
<evidence type="ECO:0000256" key="6">
    <source>
        <dbReference type="ARBA" id="ARBA00022771"/>
    </source>
</evidence>
<reference evidence="12" key="2">
    <citation type="submission" date="2025-09" db="UniProtKB">
        <authorList>
            <consortium name="Ensembl"/>
        </authorList>
    </citation>
    <scope>IDENTIFICATION</scope>
</reference>
<evidence type="ECO:0000256" key="9">
    <source>
        <dbReference type="PROSITE-ProRule" id="PRU00455"/>
    </source>
</evidence>
<dbReference type="InterPro" id="IPR013010">
    <property type="entry name" value="Znf_SIAH"/>
</dbReference>
<dbReference type="Pfam" id="PF03145">
    <property type="entry name" value="Sina_TRAF"/>
    <property type="match status" value="1"/>
</dbReference>
<comment type="domain">
    <text evidence="10">The SBD domain (substrate-binding domain) mediates the interaction with substrate proteins. It is related to the TRAF family.</text>
</comment>
<comment type="domain">
    <text evidence="10">The RING-type zinc finger domain is essential for ubiquitin ligase activity.</text>
</comment>
<dbReference type="PROSITE" id="PS51081">
    <property type="entry name" value="ZF_SIAH"/>
    <property type="match status" value="1"/>
</dbReference>
<evidence type="ECO:0000313" key="13">
    <source>
        <dbReference type="Proteomes" id="UP000694388"/>
    </source>
</evidence>
<dbReference type="FunFam" id="2.60.210.10:FF:000002">
    <property type="entry name" value="E3 ubiquitin-protein ligase"/>
    <property type="match status" value="1"/>
</dbReference>
<feature type="domain" description="SIAH-type" evidence="11">
    <location>
        <begin position="83"/>
        <end position="143"/>
    </location>
</feature>
<evidence type="ECO:0000256" key="5">
    <source>
        <dbReference type="ARBA" id="ARBA00022723"/>
    </source>
</evidence>
<dbReference type="GO" id="GO:0031624">
    <property type="term" value="F:ubiquitin conjugating enzyme binding"/>
    <property type="evidence" value="ECO:0007669"/>
    <property type="project" value="TreeGrafter"/>
</dbReference>
<dbReference type="InterPro" id="IPR049548">
    <property type="entry name" value="Sina-like_RING"/>
</dbReference>
<dbReference type="GO" id="GO:0061630">
    <property type="term" value="F:ubiquitin protein ligase activity"/>
    <property type="evidence" value="ECO:0007669"/>
    <property type="project" value="UniProtKB-EC"/>
</dbReference>
<dbReference type="InterPro" id="IPR013083">
    <property type="entry name" value="Znf_RING/FYVE/PHD"/>
</dbReference>
<dbReference type="GO" id="GO:0005737">
    <property type="term" value="C:cytoplasm"/>
    <property type="evidence" value="ECO:0007669"/>
    <property type="project" value="InterPro"/>
</dbReference>
<dbReference type="Ensembl" id="ENSEBUT00000015806.1">
    <property type="protein sequence ID" value="ENSEBUP00000015230.1"/>
    <property type="gene ID" value="ENSEBUG00000009592.1"/>
</dbReference>
<evidence type="ECO:0000313" key="12">
    <source>
        <dbReference type="Ensembl" id="ENSEBUP00000015230.1"/>
    </source>
</evidence>
<dbReference type="Proteomes" id="UP000694388">
    <property type="component" value="Unplaced"/>
</dbReference>
<evidence type="ECO:0000256" key="1">
    <source>
        <dbReference type="ARBA" id="ARBA00000900"/>
    </source>
</evidence>
<evidence type="ECO:0000256" key="3">
    <source>
        <dbReference type="ARBA" id="ARBA00009119"/>
    </source>
</evidence>
<dbReference type="Gene3D" id="3.30.40.10">
    <property type="entry name" value="Zinc/RING finger domain, C3HC4 (zinc finger)"/>
    <property type="match status" value="1"/>
</dbReference>
<reference evidence="12" key="1">
    <citation type="submission" date="2025-08" db="UniProtKB">
        <authorList>
            <consortium name="Ensembl"/>
        </authorList>
    </citation>
    <scope>IDENTIFICATION</scope>
</reference>
<keyword evidence="13" id="KW-1185">Reference proteome</keyword>
<keyword evidence="7 10" id="KW-0833">Ubl conjugation pathway</keyword>
<dbReference type="InterPro" id="IPR004162">
    <property type="entry name" value="SINA-like_animal"/>
</dbReference>
<dbReference type="Pfam" id="PF21362">
    <property type="entry name" value="Sina_RING"/>
    <property type="match status" value="1"/>
</dbReference>